<dbReference type="GO" id="GO:0005634">
    <property type="term" value="C:nucleus"/>
    <property type="evidence" value="ECO:0007669"/>
    <property type="project" value="UniProtKB-UniRule"/>
</dbReference>
<dbReference type="GO" id="GO:0003677">
    <property type="term" value="F:DNA binding"/>
    <property type="evidence" value="ECO:0007669"/>
    <property type="project" value="UniProtKB-UniRule"/>
</dbReference>
<dbReference type="PANTHER" id="PTHR34835:SF34">
    <property type="entry name" value="OS08G0555500 PROTEIN"/>
    <property type="match status" value="1"/>
</dbReference>
<dbReference type="InterPro" id="IPR019557">
    <property type="entry name" value="AminoTfrase-like_pln_mobile"/>
</dbReference>
<comment type="caution">
    <text evidence="4">The sequence shown here is derived from an EMBL/GenBank/DDBJ whole genome shotgun (WGS) entry which is preliminary data.</text>
</comment>
<dbReference type="InterPro" id="IPR009071">
    <property type="entry name" value="HMG_box_dom"/>
</dbReference>
<keyword evidence="1" id="KW-0539">Nucleus</keyword>
<dbReference type="SUPFAM" id="SSF47095">
    <property type="entry name" value="HMG-box"/>
    <property type="match status" value="1"/>
</dbReference>
<accession>A0AAU9M760</accession>
<evidence type="ECO:0000256" key="1">
    <source>
        <dbReference type="PROSITE-ProRule" id="PRU00267"/>
    </source>
</evidence>
<dbReference type="PROSITE" id="PS50118">
    <property type="entry name" value="HMG_BOX_2"/>
    <property type="match status" value="1"/>
</dbReference>
<dbReference type="Gene3D" id="1.10.30.10">
    <property type="entry name" value="High mobility group box domain"/>
    <property type="match status" value="1"/>
</dbReference>
<feature type="DNA-binding region" description="HMG box" evidence="1">
    <location>
        <begin position="53"/>
        <end position="122"/>
    </location>
</feature>
<dbReference type="CDD" id="cd00084">
    <property type="entry name" value="HMG-box_SF"/>
    <property type="match status" value="1"/>
</dbReference>
<dbReference type="EMBL" id="CAKMRJ010001112">
    <property type="protein sequence ID" value="CAH1421361.1"/>
    <property type="molecule type" value="Genomic_DNA"/>
</dbReference>
<dbReference type="SMART" id="SM00398">
    <property type="entry name" value="HMG"/>
    <property type="match status" value="1"/>
</dbReference>
<evidence type="ECO:0000313" key="4">
    <source>
        <dbReference type="EMBL" id="CAH1421361.1"/>
    </source>
</evidence>
<feature type="domain" description="HMG box" evidence="3">
    <location>
        <begin position="53"/>
        <end position="122"/>
    </location>
</feature>
<dbReference type="InterPro" id="IPR036910">
    <property type="entry name" value="HMG_box_dom_sf"/>
</dbReference>
<name>A0AAU9M760_9ASTR</name>
<organism evidence="4 5">
    <name type="scientific">Lactuca virosa</name>
    <dbReference type="NCBI Taxonomy" id="75947"/>
    <lineage>
        <taxon>Eukaryota</taxon>
        <taxon>Viridiplantae</taxon>
        <taxon>Streptophyta</taxon>
        <taxon>Embryophyta</taxon>
        <taxon>Tracheophyta</taxon>
        <taxon>Spermatophyta</taxon>
        <taxon>Magnoliopsida</taxon>
        <taxon>eudicotyledons</taxon>
        <taxon>Gunneridae</taxon>
        <taxon>Pentapetalae</taxon>
        <taxon>asterids</taxon>
        <taxon>campanulids</taxon>
        <taxon>Asterales</taxon>
        <taxon>Asteraceae</taxon>
        <taxon>Cichorioideae</taxon>
        <taxon>Cichorieae</taxon>
        <taxon>Lactucinae</taxon>
        <taxon>Lactuca</taxon>
    </lineage>
</organism>
<evidence type="ECO:0000259" key="3">
    <source>
        <dbReference type="PROSITE" id="PS50118"/>
    </source>
</evidence>
<dbReference type="AlphaFoldDB" id="A0AAU9M760"/>
<sequence>MVTDSSPNFDDGADIFSPMVPSESDSMVIKRKEMTGLELEGSRRKKKKKQSGTPRPACSWVHFSREFIKEYSASHPESSGLKVATRAASDAWKVMTLEEKSKYTKRAREVWDDYLSSAPAREPKPRKQANLVTRCSPGRLVNVLKHFTVDQKEAVKSMGFGSLLDLKCRTLRRSLCLWLLERFNTIRRSLEICGERIPLYPHDVELVMGLPASGKDVVNSGPDDLVAELRQKYNASNRGISVRFLEERLGQPEAGDDFKRAFLLYVLGTLLCPTARLDVSPSFLHLLTDMDCIHEYNWAKFLLDRLVREVSRFRQGKQRAVGGCLLFLQIFYYECVAIGGSCEPGPVVVPCLSLWTEEAISEREKQEKELGGYGCGEVICKERGLGLGLINDRDHVDVLPLREVAVRVNRGILVRQEENLENVPFAYKNENTPPVRIDNYTYKNTLEYTHTNRNIYASQTTCPLLNCNFTGLFTELSNHFTTKHWDSGRRFQYSSPLPVSLGMDETFLVLQAEEDGALFLLNKGTENIGHTVMVTCIGPSHSNERFHYCLVSERGNSTLRLKSFTQTLPGRVEGIPPSDFLLVPFGYLNSSGELNLEVCIWNPSDLAEV</sequence>
<dbReference type="Pfam" id="PF10536">
    <property type="entry name" value="PMD"/>
    <property type="match status" value="1"/>
</dbReference>
<keyword evidence="5" id="KW-1185">Reference proteome</keyword>
<reference evidence="4 5" key="1">
    <citation type="submission" date="2022-01" db="EMBL/GenBank/DDBJ databases">
        <authorList>
            <person name="Xiong W."/>
            <person name="Schranz E."/>
        </authorList>
    </citation>
    <scope>NUCLEOTIDE SEQUENCE [LARGE SCALE GENOMIC DNA]</scope>
</reference>
<dbReference type="Proteomes" id="UP001157418">
    <property type="component" value="Unassembled WGS sequence"/>
</dbReference>
<dbReference type="Pfam" id="PF00505">
    <property type="entry name" value="HMG_box"/>
    <property type="match status" value="1"/>
</dbReference>
<protein>
    <recommendedName>
        <fullName evidence="3">HMG box domain-containing protein</fullName>
    </recommendedName>
</protein>
<dbReference type="SUPFAM" id="SSF49599">
    <property type="entry name" value="TRAF domain-like"/>
    <property type="match status" value="1"/>
</dbReference>
<dbReference type="PANTHER" id="PTHR34835">
    <property type="entry name" value="OS07G0283600 PROTEIN-RELATED"/>
    <property type="match status" value="1"/>
</dbReference>
<evidence type="ECO:0000313" key="5">
    <source>
        <dbReference type="Proteomes" id="UP001157418"/>
    </source>
</evidence>
<feature type="region of interest" description="Disordered" evidence="2">
    <location>
        <begin position="1"/>
        <end position="57"/>
    </location>
</feature>
<evidence type="ECO:0000256" key="2">
    <source>
        <dbReference type="SAM" id="MobiDB-lite"/>
    </source>
</evidence>
<gene>
    <name evidence="4" type="ORF">LVIROSA_LOCUS8769</name>
</gene>
<keyword evidence="1" id="KW-0238">DNA-binding</keyword>
<proteinExistence type="predicted"/>